<dbReference type="InterPro" id="IPR000257">
    <property type="entry name" value="Uroporphyrinogen_deCOase"/>
</dbReference>
<proteinExistence type="inferred from homology"/>
<dbReference type="HAMAP" id="MF_00218">
    <property type="entry name" value="URO_D"/>
    <property type="match status" value="1"/>
</dbReference>
<feature type="binding site" evidence="7">
    <location>
        <begin position="27"/>
        <end position="31"/>
    </location>
    <ligand>
        <name>substrate</name>
    </ligand>
</feature>
<dbReference type="EC" id="4.1.1.37" evidence="3 7"/>
<dbReference type="SUPFAM" id="SSF51726">
    <property type="entry name" value="UROD/MetE-like"/>
    <property type="match status" value="1"/>
</dbReference>
<reference evidence="9 10" key="1">
    <citation type="submission" date="2018-10" db="EMBL/GenBank/DDBJ databases">
        <title>Genomic Encyclopedia of Archaeal and Bacterial Type Strains, Phase II (KMG-II): from individual species to whole genera.</title>
        <authorList>
            <person name="Goeker M."/>
        </authorList>
    </citation>
    <scope>NUCLEOTIDE SEQUENCE [LARGE SCALE GENOMIC DNA]</scope>
    <source>
        <strain evidence="9 10">DSM 25217</strain>
    </source>
</reference>
<protein>
    <recommendedName>
        <fullName evidence="3 7">Uroporphyrinogen decarboxylase</fullName>
        <shortName evidence="7">UPD</shortName>
        <shortName evidence="7">URO-D</shortName>
        <ecNumber evidence="3 7">4.1.1.37</ecNumber>
    </recommendedName>
</protein>
<dbReference type="GO" id="GO:0005829">
    <property type="term" value="C:cytosol"/>
    <property type="evidence" value="ECO:0007669"/>
    <property type="project" value="TreeGrafter"/>
</dbReference>
<evidence type="ECO:0000313" key="9">
    <source>
        <dbReference type="EMBL" id="RMB01839.1"/>
    </source>
</evidence>
<keyword evidence="7" id="KW-0963">Cytoplasm</keyword>
<evidence type="ECO:0000256" key="3">
    <source>
        <dbReference type="ARBA" id="ARBA00012288"/>
    </source>
</evidence>
<dbReference type="AlphaFoldDB" id="A0A3M0C414"/>
<dbReference type="EMBL" id="REFR01000015">
    <property type="protein sequence ID" value="RMB01839.1"/>
    <property type="molecule type" value="Genomic_DNA"/>
</dbReference>
<dbReference type="PROSITE" id="PS00907">
    <property type="entry name" value="UROD_2"/>
    <property type="match status" value="1"/>
</dbReference>
<evidence type="ECO:0000256" key="4">
    <source>
        <dbReference type="ARBA" id="ARBA00022793"/>
    </source>
</evidence>
<evidence type="ECO:0000256" key="2">
    <source>
        <dbReference type="ARBA" id="ARBA00009935"/>
    </source>
</evidence>
<evidence type="ECO:0000313" key="10">
    <source>
        <dbReference type="Proteomes" id="UP000271227"/>
    </source>
</evidence>
<feature type="binding site" evidence="7">
    <location>
        <position position="329"/>
    </location>
    <ligand>
        <name>substrate</name>
    </ligand>
</feature>
<dbReference type="Gene3D" id="3.20.20.210">
    <property type="match status" value="1"/>
</dbReference>
<dbReference type="Proteomes" id="UP000271227">
    <property type="component" value="Unassembled WGS sequence"/>
</dbReference>
<dbReference type="FunCoup" id="A0A3M0C414">
    <property type="interactions" value="547"/>
</dbReference>
<comment type="caution">
    <text evidence="7">Lacks conserved residue(s) required for the propagation of feature annotation.</text>
</comment>
<feature type="domain" description="Uroporphyrinogen decarboxylase (URO-D)" evidence="8">
    <location>
        <begin position="146"/>
        <end position="162"/>
    </location>
</feature>
<feature type="site" description="Transition state stabilizer" evidence="7">
    <location>
        <position position="77"/>
    </location>
</feature>
<dbReference type="PANTHER" id="PTHR21091">
    <property type="entry name" value="METHYLTETRAHYDROFOLATE:HOMOCYSTEINE METHYLTRANSFERASE RELATED"/>
    <property type="match status" value="1"/>
</dbReference>
<dbReference type="GO" id="GO:0019353">
    <property type="term" value="P:protoporphyrinogen IX biosynthetic process from glutamate"/>
    <property type="evidence" value="ECO:0007669"/>
    <property type="project" value="TreeGrafter"/>
</dbReference>
<dbReference type="InterPro" id="IPR038071">
    <property type="entry name" value="UROD/MetE-like_sf"/>
</dbReference>
<gene>
    <name evidence="7" type="primary">hemE</name>
    <name evidence="9" type="ORF">BXY39_3346</name>
</gene>
<feature type="binding site" evidence="7">
    <location>
        <position position="77"/>
    </location>
    <ligand>
        <name>substrate</name>
    </ligand>
</feature>
<comment type="function">
    <text evidence="7">Catalyzes the decarboxylation of four acetate groups of uroporphyrinogen-III to yield coproporphyrinogen-III.</text>
</comment>
<comment type="caution">
    <text evidence="9">The sequence shown here is derived from an EMBL/GenBank/DDBJ whole genome shotgun (WGS) entry which is preliminary data.</text>
</comment>
<comment type="subunit">
    <text evidence="7">Homodimer.</text>
</comment>
<evidence type="ECO:0000259" key="8">
    <source>
        <dbReference type="PROSITE" id="PS00907"/>
    </source>
</evidence>
<evidence type="ECO:0000256" key="7">
    <source>
        <dbReference type="HAMAP-Rule" id="MF_00218"/>
    </source>
</evidence>
<comment type="subcellular location">
    <subcellularLocation>
        <location evidence="7">Cytoplasm</location>
    </subcellularLocation>
</comment>
<feature type="binding site" evidence="7">
    <location>
        <position position="213"/>
    </location>
    <ligand>
        <name>substrate</name>
    </ligand>
</feature>
<comment type="catalytic activity">
    <reaction evidence="7">
        <text>uroporphyrinogen III + 4 H(+) = coproporphyrinogen III + 4 CO2</text>
        <dbReference type="Rhea" id="RHEA:19865"/>
        <dbReference type="ChEBI" id="CHEBI:15378"/>
        <dbReference type="ChEBI" id="CHEBI:16526"/>
        <dbReference type="ChEBI" id="CHEBI:57308"/>
        <dbReference type="ChEBI" id="CHEBI:57309"/>
        <dbReference type="EC" id="4.1.1.37"/>
    </reaction>
</comment>
<dbReference type="GO" id="GO:0004853">
    <property type="term" value="F:uroporphyrinogen decarboxylase activity"/>
    <property type="evidence" value="ECO:0007669"/>
    <property type="project" value="UniProtKB-UniRule"/>
</dbReference>
<dbReference type="NCBIfam" id="TIGR01464">
    <property type="entry name" value="hemE"/>
    <property type="match status" value="1"/>
</dbReference>
<accession>A0A3M0C414</accession>
<dbReference type="Pfam" id="PF01208">
    <property type="entry name" value="URO-D"/>
    <property type="match status" value="1"/>
</dbReference>
<dbReference type="PANTHER" id="PTHR21091:SF169">
    <property type="entry name" value="UROPORPHYRINOGEN DECARBOXYLASE"/>
    <property type="match status" value="1"/>
</dbReference>
<organism evidence="9 10">
    <name type="scientific">Eilatimonas milleporae</name>
    <dbReference type="NCBI Taxonomy" id="911205"/>
    <lineage>
        <taxon>Bacteria</taxon>
        <taxon>Pseudomonadati</taxon>
        <taxon>Pseudomonadota</taxon>
        <taxon>Alphaproteobacteria</taxon>
        <taxon>Kordiimonadales</taxon>
        <taxon>Kordiimonadaceae</taxon>
        <taxon>Eilatimonas</taxon>
    </lineage>
</organism>
<keyword evidence="4 7" id="KW-0210">Decarboxylase</keyword>
<dbReference type="RefSeq" id="WP_121939994.1">
    <property type="nucleotide sequence ID" value="NZ_REFR01000015.1"/>
</dbReference>
<dbReference type="InterPro" id="IPR006361">
    <property type="entry name" value="Uroporphyrinogen_deCO2ase_HemE"/>
</dbReference>
<feature type="binding site" evidence="7">
    <location>
        <position position="158"/>
    </location>
    <ligand>
        <name>substrate</name>
    </ligand>
</feature>
<dbReference type="CDD" id="cd00717">
    <property type="entry name" value="URO-D"/>
    <property type="match status" value="1"/>
</dbReference>
<dbReference type="InParanoid" id="A0A3M0C414"/>
<dbReference type="OrthoDB" id="9806656at2"/>
<comment type="similarity">
    <text evidence="2 7">Belongs to the uroporphyrinogen decarboxylase family.</text>
</comment>
<evidence type="ECO:0000256" key="1">
    <source>
        <dbReference type="ARBA" id="ARBA00004804"/>
    </source>
</evidence>
<dbReference type="UniPathway" id="UPA00251">
    <property type="reaction ID" value="UER00321"/>
</dbReference>
<keyword evidence="10" id="KW-1185">Reference proteome</keyword>
<name>A0A3M0C414_9PROT</name>
<keyword evidence="6 7" id="KW-0627">Porphyrin biosynthesis</keyword>
<comment type="pathway">
    <text evidence="1 7">Porphyrin-containing compound metabolism; protoporphyrin-IX biosynthesis; coproporphyrinogen-III from 5-aminolevulinate: step 4/4.</text>
</comment>
<evidence type="ECO:0000256" key="6">
    <source>
        <dbReference type="ARBA" id="ARBA00023244"/>
    </source>
</evidence>
<keyword evidence="5 7" id="KW-0456">Lyase</keyword>
<sequence length="352" mass="37970">MPDRSKRLLLNTLKGQPGERVPFWFMRQAGRYLSEYREVRATTSSFMEFCYSPDKAAEVTLQPVRRFATDGAILFADILVVPDGLGQKVWFEPGKGPQLTAVSDEAGFSALTTGGPDMAGFHDRVGAVYETVRRVRAGLPDSVTLLGFAGAPWTVATYMVEGQGSRDHAAARQMGYGQADLFGRLLDMLVEATSAYLIAQIDAGADAVQIFDSWAAALPEPYFRAWVIEPTRAIVERVKAVHGETPIIGFPRLAGSLTALYAAETGVDALSLDTGVSLSWAADTLQTKMPVQGNLDPHLVVAGGPAMHAEAARILDTLNGGAHIFNLGHGFVPQTPVEHVAALSDQIRAFRR</sequence>
<evidence type="ECO:0000256" key="5">
    <source>
        <dbReference type="ARBA" id="ARBA00023239"/>
    </source>
</evidence>